<evidence type="ECO:0000313" key="2">
    <source>
        <dbReference type="Proteomes" id="UP000824112"/>
    </source>
</evidence>
<dbReference type="Pfam" id="PF18979">
    <property type="entry name" value="DUF5715"/>
    <property type="match status" value="1"/>
</dbReference>
<dbReference type="AlphaFoldDB" id="A0A9D1M900"/>
<sequence>MVVKKWIWAAAVLCMVAMMGCGESQPIKKEFKIIPFGRYSSQFGDLNDKHLSAAKSIGIDPVASREDAEKLGRKLREIETCKYYKIDKLTHSIPFLVPEAEELLETIGENFIDSVESKGASGYKIIVTSVLRPKEDVKKLRRSNVNASSNSAHCYGTTFDIAYTRFEHTHNKYEVPEAHLKHTLAEVLLDLKKQ</sequence>
<dbReference type="PROSITE" id="PS51257">
    <property type="entry name" value="PROKAR_LIPOPROTEIN"/>
    <property type="match status" value="1"/>
</dbReference>
<evidence type="ECO:0000313" key="1">
    <source>
        <dbReference type="EMBL" id="HIU55892.1"/>
    </source>
</evidence>
<accession>A0A9D1M900</accession>
<dbReference type="InterPro" id="IPR009045">
    <property type="entry name" value="Zn_M74/Hedgehog-like"/>
</dbReference>
<organism evidence="1 2">
    <name type="scientific">Candidatus Gallibacteroides avistercoris</name>
    <dbReference type="NCBI Taxonomy" id="2840833"/>
    <lineage>
        <taxon>Bacteria</taxon>
        <taxon>Pseudomonadati</taxon>
        <taxon>Bacteroidota</taxon>
        <taxon>Bacteroidia</taxon>
        <taxon>Bacteroidales</taxon>
        <taxon>Bacteroidaceae</taxon>
        <taxon>Bacteroidaceae incertae sedis</taxon>
        <taxon>Candidatus Gallibacteroides</taxon>
    </lineage>
</organism>
<gene>
    <name evidence="1" type="ORF">IAB03_08830</name>
</gene>
<dbReference type="Proteomes" id="UP000824112">
    <property type="component" value="Unassembled WGS sequence"/>
</dbReference>
<comment type="caution">
    <text evidence="1">The sequence shown here is derived from an EMBL/GenBank/DDBJ whole genome shotgun (WGS) entry which is preliminary data.</text>
</comment>
<name>A0A9D1M900_9BACT</name>
<protein>
    <recommendedName>
        <fullName evidence="3">Lipoprotein</fullName>
    </recommendedName>
</protein>
<evidence type="ECO:0008006" key="3">
    <source>
        <dbReference type="Google" id="ProtNLM"/>
    </source>
</evidence>
<feature type="non-terminal residue" evidence="1">
    <location>
        <position position="194"/>
    </location>
</feature>
<reference evidence="1" key="2">
    <citation type="journal article" date="2021" name="PeerJ">
        <title>Extensive microbial diversity within the chicken gut microbiome revealed by metagenomics and culture.</title>
        <authorList>
            <person name="Gilroy R."/>
            <person name="Ravi A."/>
            <person name="Getino M."/>
            <person name="Pursley I."/>
            <person name="Horton D.L."/>
            <person name="Alikhan N.F."/>
            <person name="Baker D."/>
            <person name="Gharbi K."/>
            <person name="Hall N."/>
            <person name="Watson M."/>
            <person name="Adriaenssens E.M."/>
            <person name="Foster-Nyarko E."/>
            <person name="Jarju S."/>
            <person name="Secka A."/>
            <person name="Antonio M."/>
            <person name="Oren A."/>
            <person name="Chaudhuri R.R."/>
            <person name="La Ragione R."/>
            <person name="Hildebrand F."/>
            <person name="Pallen M.J."/>
        </authorList>
    </citation>
    <scope>NUCLEOTIDE SEQUENCE</scope>
    <source>
        <strain evidence="1">CHK158-818</strain>
    </source>
</reference>
<dbReference type="InterPro" id="IPR043769">
    <property type="entry name" value="DUF5715"/>
</dbReference>
<proteinExistence type="predicted"/>
<dbReference type="SUPFAM" id="SSF55166">
    <property type="entry name" value="Hedgehog/DD-peptidase"/>
    <property type="match status" value="1"/>
</dbReference>
<dbReference type="EMBL" id="DVNA01000200">
    <property type="protein sequence ID" value="HIU55892.1"/>
    <property type="molecule type" value="Genomic_DNA"/>
</dbReference>
<reference evidence="1" key="1">
    <citation type="submission" date="2020-10" db="EMBL/GenBank/DDBJ databases">
        <authorList>
            <person name="Gilroy R."/>
        </authorList>
    </citation>
    <scope>NUCLEOTIDE SEQUENCE</scope>
    <source>
        <strain evidence="1">CHK158-818</strain>
    </source>
</reference>